<sequence>MTHPILDYPKPSERSFFGFIRPCSLKSTHMQLNITNILKHWKLLMVLGIVCQTLVSILFYFLGINEDIRINENIALNTTSTAMALGGLIAYLIFIIILKGKKQA</sequence>
<feature type="transmembrane region" description="Helical" evidence="1">
    <location>
        <begin position="74"/>
        <end position="98"/>
    </location>
</feature>
<organism evidence="2 3">
    <name type="scientific">Neisseria brasiliensis</name>
    <dbReference type="NCBI Taxonomy" id="2666100"/>
    <lineage>
        <taxon>Bacteria</taxon>
        <taxon>Pseudomonadati</taxon>
        <taxon>Pseudomonadota</taxon>
        <taxon>Betaproteobacteria</taxon>
        <taxon>Neisseriales</taxon>
        <taxon>Neisseriaceae</taxon>
        <taxon>Neisseria</taxon>
    </lineage>
</organism>
<keyword evidence="1" id="KW-0472">Membrane</keyword>
<keyword evidence="3" id="KW-1185">Reference proteome</keyword>
<keyword evidence="1" id="KW-0812">Transmembrane</keyword>
<comment type="caution">
    <text evidence="2">The sequence shown here is derived from an EMBL/GenBank/DDBJ whole genome shotgun (WGS) entry which is preliminary data.</text>
</comment>
<dbReference type="AlphaFoldDB" id="A0A7X2GY36"/>
<dbReference type="Proteomes" id="UP000486297">
    <property type="component" value="Unassembled WGS sequence"/>
</dbReference>
<reference evidence="2" key="1">
    <citation type="journal article" name="Emerg. Infect. Dis.">
        <title>Two cases of a newly characterized neisseria species.</title>
        <authorList>
            <person name="Mustapha M."/>
            <person name="Lemos A.P.S."/>
            <person name="Harrison L.H."/>
            <person name="Vantyne D."/>
            <person name="Sacchi C.T."/>
        </authorList>
    </citation>
    <scope>NUCLEOTIDE SEQUENCE</scope>
    <source>
        <strain evidence="2">N.95.16</strain>
    </source>
</reference>
<evidence type="ECO:0000313" key="2">
    <source>
        <dbReference type="EMBL" id="MRN38120.1"/>
    </source>
</evidence>
<keyword evidence="1" id="KW-1133">Transmembrane helix</keyword>
<evidence type="ECO:0000256" key="1">
    <source>
        <dbReference type="SAM" id="Phobius"/>
    </source>
</evidence>
<evidence type="ECO:0000313" key="3">
    <source>
        <dbReference type="Proteomes" id="UP000486297"/>
    </source>
</evidence>
<dbReference type="EMBL" id="WJXO01000001">
    <property type="protein sequence ID" value="MRN38120.1"/>
    <property type="molecule type" value="Genomic_DNA"/>
</dbReference>
<dbReference type="RefSeq" id="WP_154143241.1">
    <property type="nucleotide sequence ID" value="NZ_CP046027.1"/>
</dbReference>
<proteinExistence type="predicted"/>
<feature type="transmembrane region" description="Helical" evidence="1">
    <location>
        <begin position="43"/>
        <end position="62"/>
    </location>
</feature>
<accession>A0A7X2GY36</accession>
<name>A0A7X2GY36_9NEIS</name>
<gene>
    <name evidence="2" type="ORF">GJU80_06370</name>
</gene>
<protein>
    <submittedName>
        <fullName evidence="2">Uncharacterized protein</fullName>
    </submittedName>
</protein>